<evidence type="ECO:0000256" key="3">
    <source>
        <dbReference type="ARBA" id="ARBA00008273"/>
    </source>
</evidence>
<dbReference type="PANTHER" id="PTHR43172:SF1">
    <property type="entry name" value="ADENYLOSUCCINATE LYASE"/>
    <property type="match status" value="1"/>
</dbReference>
<dbReference type="CDD" id="cd01360">
    <property type="entry name" value="Adenylsuccinate_lyase_1"/>
    <property type="match status" value="1"/>
</dbReference>
<evidence type="ECO:0000256" key="5">
    <source>
        <dbReference type="ARBA" id="ARBA00017058"/>
    </source>
</evidence>
<dbReference type="FunFam" id="1.10.40.30:FF:000007">
    <property type="entry name" value="Adenylosuccinate lyase"/>
    <property type="match status" value="1"/>
</dbReference>
<dbReference type="InterPro" id="IPR024083">
    <property type="entry name" value="Fumarase/histidase_N"/>
</dbReference>
<evidence type="ECO:0000256" key="10">
    <source>
        <dbReference type="ARBA" id="ARBA00030717"/>
    </source>
</evidence>
<evidence type="ECO:0000256" key="6">
    <source>
        <dbReference type="ARBA" id="ARBA00022605"/>
    </source>
</evidence>
<evidence type="ECO:0000259" key="15">
    <source>
        <dbReference type="SMART" id="SM00998"/>
    </source>
</evidence>
<dbReference type="OrthoDB" id="9768878at2"/>
<dbReference type="PANTHER" id="PTHR43172">
    <property type="entry name" value="ADENYLOSUCCINATE LYASE"/>
    <property type="match status" value="1"/>
</dbReference>
<dbReference type="InterPro" id="IPR004769">
    <property type="entry name" value="Pur_lyase"/>
</dbReference>
<dbReference type="Gene3D" id="1.20.200.10">
    <property type="entry name" value="Fumarase/aspartase (Central domain)"/>
    <property type="match status" value="1"/>
</dbReference>
<evidence type="ECO:0000256" key="9">
    <source>
        <dbReference type="ARBA" id="ARBA00024477"/>
    </source>
</evidence>
<dbReference type="InterPro" id="IPR008948">
    <property type="entry name" value="L-Aspartase-like"/>
</dbReference>
<dbReference type="GO" id="GO:0070626">
    <property type="term" value="F:(S)-2-(5-amino-1-(5-phospho-D-ribosyl)imidazole-4-carboxamido) succinate lyase (fumarate-forming) activity"/>
    <property type="evidence" value="ECO:0007669"/>
    <property type="project" value="TreeGrafter"/>
</dbReference>
<evidence type="ECO:0000313" key="17">
    <source>
        <dbReference type="Proteomes" id="UP000184148"/>
    </source>
</evidence>
<dbReference type="InterPro" id="IPR022761">
    <property type="entry name" value="Fumarate_lyase_N"/>
</dbReference>
<dbReference type="UniPathway" id="UPA00075">
    <property type="reaction ID" value="UER00336"/>
</dbReference>
<dbReference type="SMART" id="SM00998">
    <property type="entry name" value="ADSL_C"/>
    <property type="match status" value="1"/>
</dbReference>
<reference evidence="17" key="1">
    <citation type="submission" date="2016-11" db="EMBL/GenBank/DDBJ databases">
        <authorList>
            <person name="Varghese N."/>
            <person name="Submissions S."/>
        </authorList>
    </citation>
    <scope>NUCLEOTIDE SEQUENCE [LARGE SCALE GENOMIC DNA]</scope>
    <source>
        <strain evidence="17">DSM 12395</strain>
    </source>
</reference>
<dbReference type="Proteomes" id="UP000184148">
    <property type="component" value="Unassembled WGS sequence"/>
</dbReference>
<evidence type="ECO:0000256" key="1">
    <source>
        <dbReference type="ARBA" id="ARBA00004706"/>
    </source>
</evidence>
<comment type="catalytic activity">
    <reaction evidence="11">
        <text>N(6)-(1,2-dicarboxyethyl)-AMP = fumarate + AMP</text>
        <dbReference type="Rhea" id="RHEA:16853"/>
        <dbReference type="ChEBI" id="CHEBI:29806"/>
        <dbReference type="ChEBI" id="CHEBI:57567"/>
        <dbReference type="ChEBI" id="CHEBI:456215"/>
        <dbReference type="EC" id="4.3.2.2"/>
    </reaction>
    <physiologicalReaction direction="left-to-right" evidence="11">
        <dbReference type="Rhea" id="RHEA:16854"/>
    </physiologicalReaction>
</comment>
<keyword evidence="17" id="KW-1185">Reference proteome</keyword>
<keyword evidence="7 13" id="KW-0658">Purine biosynthesis</keyword>
<dbReference type="InterPro" id="IPR000362">
    <property type="entry name" value="Fumarate_lyase_fam"/>
</dbReference>
<evidence type="ECO:0000256" key="14">
    <source>
        <dbReference type="SAM" id="Coils"/>
    </source>
</evidence>
<gene>
    <name evidence="16" type="ORF">SAMN02745133_02438</name>
</gene>
<comment type="pathway">
    <text evidence="2 13">Purine metabolism; AMP biosynthesis via de novo pathway; AMP from IMP: step 2/2.</text>
</comment>
<dbReference type="STRING" id="1121429.SAMN02745133_02438"/>
<dbReference type="EMBL" id="FQUY01000020">
    <property type="protein sequence ID" value="SHF36433.1"/>
    <property type="molecule type" value="Genomic_DNA"/>
</dbReference>
<dbReference type="NCBIfam" id="TIGR00928">
    <property type="entry name" value="purB"/>
    <property type="match status" value="1"/>
</dbReference>
<dbReference type="SUPFAM" id="SSF48557">
    <property type="entry name" value="L-aspartase-like"/>
    <property type="match status" value="1"/>
</dbReference>
<organism evidence="16 17">
    <name type="scientific">Desulforamulus putei DSM 12395</name>
    <dbReference type="NCBI Taxonomy" id="1121429"/>
    <lineage>
        <taxon>Bacteria</taxon>
        <taxon>Bacillati</taxon>
        <taxon>Bacillota</taxon>
        <taxon>Clostridia</taxon>
        <taxon>Eubacteriales</taxon>
        <taxon>Peptococcaceae</taxon>
        <taxon>Desulforamulus</taxon>
    </lineage>
</organism>
<dbReference type="InterPro" id="IPR019468">
    <property type="entry name" value="AdenyloSucc_lyase_C"/>
</dbReference>
<dbReference type="Pfam" id="PF00206">
    <property type="entry name" value="Lyase_1"/>
    <property type="match status" value="1"/>
</dbReference>
<dbReference type="GO" id="GO:0005829">
    <property type="term" value="C:cytosol"/>
    <property type="evidence" value="ECO:0007669"/>
    <property type="project" value="TreeGrafter"/>
</dbReference>
<keyword evidence="6" id="KW-0028">Amino-acid biosynthesis</keyword>
<dbReference type="Gene3D" id="1.10.40.30">
    <property type="entry name" value="Fumarase/aspartase (C-terminal domain)"/>
    <property type="match status" value="1"/>
</dbReference>
<feature type="domain" description="Adenylosuccinate lyase C-terminal" evidence="15">
    <location>
        <begin position="349"/>
        <end position="429"/>
    </location>
</feature>
<evidence type="ECO:0000313" key="16">
    <source>
        <dbReference type="EMBL" id="SHF36433.1"/>
    </source>
</evidence>
<evidence type="ECO:0000256" key="2">
    <source>
        <dbReference type="ARBA" id="ARBA00004734"/>
    </source>
</evidence>
<comment type="similarity">
    <text evidence="3 13">Belongs to the lyase 1 family. Adenylosuccinate lyase subfamily.</text>
</comment>
<dbReference type="PRINTS" id="PR00149">
    <property type="entry name" value="FUMRATELYASE"/>
</dbReference>
<dbReference type="GO" id="GO:0044208">
    <property type="term" value="P:'de novo' AMP biosynthetic process"/>
    <property type="evidence" value="ECO:0007669"/>
    <property type="project" value="UniProtKB-UniPathway"/>
</dbReference>
<evidence type="ECO:0000256" key="7">
    <source>
        <dbReference type="ARBA" id="ARBA00022755"/>
    </source>
</evidence>
<dbReference type="GO" id="GO:0008652">
    <property type="term" value="P:amino acid biosynthetic process"/>
    <property type="evidence" value="ECO:0007669"/>
    <property type="project" value="UniProtKB-KW"/>
</dbReference>
<protein>
    <recommendedName>
        <fullName evidence="5 12">Adenylosuccinate lyase</fullName>
        <shortName evidence="13">ASL</shortName>
        <ecNumber evidence="4 12">4.3.2.2</ecNumber>
    </recommendedName>
    <alternativeName>
        <fullName evidence="10 13">Adenylosuccinase</fullName>
    </alternativeName>
</protein>
<evidence type="ECO:0000256" key="11">
    <source>
        <dbReference type="ARBA" id="ARBA00049115"/>
    </source>
</evidence>
<dbReference type="Pfam" id="PF10397">
    <property type="entry name" value="ADSL_C"/>
    <property type="match status" value="1"/>
</dbReference>
<dbReference type="GO" id="GO:0004018">
    <property type="term" value="F:N6-(1,2-dicarboxyethyl)AMP AMP-lyase (fumarate-forming) activity"/>
    <property type="evidence" value="ECO:0007669"/>
    <property type="project" value="UniProtKB-UniRule"/>
</dbReference>
<comment type="pathway">
    <text evidence="1 13">Purine metabolism; IMP biosynthesis via de novo pathway; 5-amino-1-(5-phospho-D-ribosyl)imidazole-4-carboxamide from 5-amino-1-(5-phospho-D-ribosyl)imidazole-4-carboxylate: step 2/2.</text>
</comment>
<sequence>MIERYTLPEMKQIWSDQNKFQKWLDVEIAACEAMAELGQIPAEALANIKRRASFTVERILEIEEVTRHDVIAFLTCVAENVGEDAKYIHMGLTSSDVVDTAQCVRMKEAGELLLQRLERLRQALLEKAKEHRYTLMIGRTHGIHAEPMTFGLKMLLWVAETERNIERLQHAIKTVSVGAISGAVGTYANIDPRVEAYVCKKLGLQPARVSTQIIQRDRHAEYLCTMAVIAASLDKFATEIRNLQRTDILEVEEYFNQGQKGSSAMPHKRNPITAENVSGLSRVVKANAMAALENVTLWHERDISHSSAERVIIPDSTTALDFMLYRFTGIMEKLLVYPENMKRNLEKTLGLVFSQRVLLALVDKGLTRERAYELVQRNAMEAWRTGTRFLDLLEGDADIKAHLTSEELAGLFDYSYHLKHIDEIYARFGL</sequence>
<dbReference type="GO" id="GO:0006189">
    <property type="term" value="P:'de novo' IMP biosynthetic process"/>
    <property type="evidence" value="ECO:0007669"/>
    <property type="project" value="UniProtKB-UniPathway"/>
</dbReference>
<keyword evidence="14" id="KW-0175">Coiled coil</keyword>
<keyword evidence="8 13" id="KW-0456">Lyase</keyword>
<dbReference type="FunFam" id="1.20.200.10:FF:000008">
    <property type="entry name" value="Adenylosuccinate lyase"/>
    <property type="match status" value="1"/>
</dbReference>
<dbReference type="EC" id="4.3.2.2" evidence="4 12"/>
<dbReference type="PRINTS" id="PR00145">
    <property type="entry name" value="ARGSUCLYASE"/>
</dbReference>
<evidence type="ECO:0000256" key="12">
    <source>
        <dbReference type="NCBIfam" id="TIGR00928"/>
    </source>
</evidence>
<name>A0A1M5B1T8_9FIRM</name>
<evidence type="ECO:0000256" key="4">
    <source>
        <dbReference type="ARBA" id="ARBA00012339"/>
    </source>
</evidence>
<feature type="coiled-coil region" evidence="14">
    <location>
        <begin position="107"/>
        <end position="134"/>
    </location>
</feature>
<dbReference type="FunFam" id="1.10.275.10:FF:000006">
    <property type="entry name" value="Adenylosuccinate lyase"/>
    <property type="match status" value="1"/>
</dbReference>
<dbReference type="AlphaFoldDB" id="A0A1M5B1T8"/>
<evidence type="ECO:0000256" key="13">
    <source>
        <dbReference type="RuleBase" id="RU361172"/>
    </source>
</evidence>
<dbReference type="UniPathway" id="UPA00074">
    <property type="reaction ID" value="UER00132"/>
</dbReference>
<evidence type="ECO:0000256" key="8">
    <source>
        <dbReference type="ARBA" id="ARBA00023239"/>
    </source>
</evidence>
<accession>A0A1M5B1T8</accession>
<dbReference type="RefSeq" id="WP_073239662.1">
    <property type="nucleotide sequence ID" value="NZ_FQUY01000020.1"/>
</dbReference>
<dbReference type="Gene3D" id="1.10.275.10">
    <property type="entry name" value="Fumarase/aspartase (N-terminal domain)"/>
    <property type="match status" value="1"/>
</dbReference>
<proteinExistence type="inferred from homology"/>
<comment type="catalytic activity">
    <reaction evidence="9">
        <text>(2S)-2-[5-amino-1-(5-phospho-beta-D-ribosyl)imidazole-4-carboxamido]succinate = 5-amino-1-(5-phospho-beta-D-ribosyl)imidazole-4-carboxamide + fumarate</text>
        <dbReference type="Rhea" id="RHEA:23920"/>
        <dbReference type="ChEBI" id="CHEBI:29806"/>
        <dbReference type="ChEBI" id="CHEBI:58443"/>
        <dbReference type="ChEBI" id="CHEBI:58475"/>
        <dbReference type="EC" id="4.3.2.2"/>
    </reaction>
    <physiologicalReaction direction="left-to-right" evidence="9">
        <dbReference type="Rhea" id="RHEA:23921"/>
    </physiologicalReaction>
</comment>
<dbReference type="InterPro" id="IPR020557">
    <property type="entry name" value="Fumarate_lyase_CS"/>
</dbReference>
<dbReference type="PROSITE" id="PS00163">
    <property type="entry name" value="FUMARATE_LYASES"/>
    <property type="match status" value="1"/>
</dbReference>